<accession>A0ABS4TPZ1</accession>
<proteinExistence type="predicted"/>
<dbReference type="EMBL" id="JAGINW010000001">
    <property type="protein sequence ID" value="MBP2326473.1"/>
    <property type="molecule type" value="Genomic_DNA"/>
</dbReference>
<sequence length="69" mass="7685">MIFCYHSKAELNGRGFPHWPSDVRVTRIPVSTLTGIARGRKNPDFPDCEVDWIALSAGGITPEKETQTL</sequence>
<gene>
    <name evidence="1" type="ORF">JOF56_006858</name>
</gene>
<organism evidence="1 2">
    <name type="scientific">Kibdelosporangium banguiense</name>
    <dbReference type="NCBI Taxonomy" id="1365924"/>
    <lineage>
        <taxon>Bacteria</taxon>
        <taxon>Bacillati</taxon>
        <taxon>Actinomycetota</taxon>
        <taxon>Actinomycetes</taxon>
        <taxon>Pseudonocardiales</taxon>
        <taxon>Pseudonocardiaceae</taxon>
        <taxon>Kibdelosporangium</taxon>
    </lineage>
</organism>
<dbReference type="Proteomes" id="UP001519332">
    <property type="component" value="Unassembled WGS sequence"/>
</dbReference>
<name>A0ABS4TPZ1_9PSEU</name>
<evidence type="ECO:0000313" key="2">
    <source>
        <dbReference type="Proteomes" id="UP001519332"/>
    </source>
</evidence>
<evidence type="ECO:0008006" key="3">
    <source>
        <dbReference type="Google" id="ProtNLM"/>
    </source>
</evidence>
<evidence type="ECO:0000313" key="1">
    <source>
        <dbReference type="EMBL" id="MBP2326473.1"/>
    </source>
</evidence>
<keyword evidence="2" id="KW-1185">Reference proteome</keyword>
<protein>
    <recommendedName>
        <fullName evidence="3">Transcriptional regulator</fullName>
    </recommendedName>
</protein>
<comment type="caution">
    <text evidence="1">The sequence shown here is derived from an EMBL/GenBank/DDBJ whole genome shotgun (WGS) entry which is preliminary data.</text>
</comment>
<reference evidence="1 2" key="1">
    <citation type="submission" date="2021-03" db="EMBL/GenBank/DDBJ databases">
        <title>Sequencing the genomes of 1000 actinobacteria strains.</title>
        <authorList>
            <person name="Klenk H.-P."/>
        </authorList>
    </citation>
    <scope>NUCLEOTIDE SEQUENCE [LARGE SCALE GENOMIC DNA]</scope>
    <source>
        <strain evidence="1 2">DSM 46670</strain>
    </source>
</reference>